<accession>A0ABW1VJQ9</accession>
<protein>
    <submittedName>
        <fullName evidence="2">CinA family protein</fullName>
    </submittedName>
</protein>
<evidence type="ECO:0000259" key="1">
    <source>
        <dbReference type="Pfam" id="PF02464"/>
    </source>
</evidence>
<dbReference type="InterPro" id="IPR008136">
    <property type="entry name" value="CinA_C"/>
</dbReference>
<evidence type="ECO:0000313" key="2">
    <source>
        <dbReference type="EMBL" id="MFC6357256.1"/>
    </source>
</evidence>
<gene>
    <name evidence="2" type="ORF">ACFQB0_14180</name>
</gene>
<dbReference type="InterPro" id="IPR036653">
    <property type="entry name" value="CinA-like_C"/>
</dbReference>
<dbReference type="Pfam" id="PF02464">
    <property type="entry name" value="CinA"/>
    <property type="match status" value="1"/>
</dbReference>
<dbReference type="SUPFAM" id="SSF142433">
    <property type="entry name" value="CinA-like"/>
    <property type="match status" value="1"/>
</dbReference>
<dbReference type="Gene3D" id="3.90.950.20">
    <property type="entry name" value="CinA-like"/>
    <property type="match status" value="1"/>
</dbReference>
<keyword evidence="3" id="KW-1185">Reference proteome</keyword>
<feature type="domain" description="CinA C-terminal" evidence="1">
    <location>
        <begin position="12"/>
        <end position="163"/>
    </location>
</feature>
<organism evidence="2 3">
    <name type="scientific">Luethyella okanaganae</name>
    <dbReference type="NCBI Taxonomy" id="69372"/>
    <lineage>
        <taxon>Bacteria</taxon>
        <taxon>Bacillati</taxon>
        <taxon>Actinomycetota</taxon>
        <taxon>Actinomycetes</taxon>
        <taxon>Micrococcales</taxon>
        <taxon>Microbacteriaceae</taxon>
        <taxon>Luethyella</taxon>
    </lineage>
</organism>
<name>A0ABW1VJQ9_9MICO</name>
<evidence type="ECO:0000313" key="3">
    <source>
        <dbReference type="Proteomes" id="UP001596306"/>
    </source>
</evidence>
<dbReference type="NCBIfam" id="TIGR00199">
    <property type="entry name" value="PncC_domain"/>
    <property type="match status" value="1"/>
</dbReference>
<sequence length="168" mass="16657">MPVSTEPTDPTAEIVAALVGRGLTIAVAESLTGGLLVAELIRIPGASAVVNGGLVAYNTELKHTLLGVDATLLAERGAIDPDVAAQMAVGVREVLAVGGRQADIGVSTTGVAGPDGQDGHPPGTAFVAIAIGDEVTVVALALSGDRGAIRSAVVRAAVRGLRHGLGME</sequence>
<reference evidence="3" key="1">
    <citation type="journal article" date="2019" name="Int. J. Syst. Evol. Microbiol.">
        <title>The Global Catalogue of Microorganisms (GCM) 10K type strain sequencing project: providing services to taxonomists for standard genome sequencing and annotation.</title>
        <authorList>
            <consortium name="The Broad Institute Genomics Platform"/>
            <consortium name="The Broad Institute Genome Sequencing Center for Infectious Disease"/>
            <person name="Wu L."/>
            <person name="Ma J."/>
        </authorList>
    </citation>
    <scope>NUCLEOTIDE SEQUENCE [LARGE SCALE GENOMIC DNA]</scope>
    <source>
        <strain evidence="3">CCUG 43304</strain>
    </source>
</reference>
<dbReference type="EMBL" id="JBHSTP010000004">
    <property type="protein sequence ID" value="MFC6357256.1"/>
    <property type="molecule type" value="Genomic_DNA"/>
</dbReference>
<proteinExistence type="predicted"/>
<dbReference type="Proteomes" id="UP001596306">
    <property type="component" value="Unassembled WGS sequence"/>
</dbReference>
<comment type="caution">
    <text evidence="2">The sequence shown here is derived from an EMBL/GenBank/DDBJ whole genome shotgun (WGS) entry which is preliminary data.</text>
</comment>
<dbReference type="RefSeq" id="WP_386732916.1">
    <property type="nucleotide sequence ID" value="NZ_JBHSTP010000004.1"/>
</dbReference>